<dbReference type="InterPro" id="IPR039426">
    <property type="entry name" value="TonB-dep_rcpt-like"/>
</dbReference>
<dbReference type="OrthoDB" id="1673996at2"/>
<dbReference type="InterPro" id="IPR010105">
    <property type="entry name" value="TonB_sidphr_rcpt"/>
</dbReference>
<evidence type="ECO:0000256" key="13">
    <source>
        <dbReference type="PROSITE-ProRule" id="PRU01360"/>
    </source>
</evidence>
<keyword evidence="7 15" id="KW-0732">Signal</keyword>
<protein>
    <submittedName>
        <fullName evidence="18">TonB-dependent siderophore receptor</fullName>
    </submittedName>
</protein>
<evidence type="ECO:0000256" key="2">
    <source>
        <dbReference type="ARBA" id="ARBA00009810"/>
    </source>
</evidence>
<dbReference type="PROSITE" id="PS52016">
    <property type="entry name" value="TONB_DEPENDENT_REC_3"/>
    <property type="match status" value="1"/>
</dbReference>
<evidence type="ECO:0000256" key="14">
    <source>
        <dbReference type="RuleBase" id="RU003357"/>
    </source>
</evidence>
<evidence type="ECO:0000256" key="4">
    <source>
        <dbReference type="ARBA" id="ARBA00022452"/>
    </source>
</evidence>
<feature type="signal peptide" evidence="15">
    <location>
        <begin position="1"/>
        <end position="32"/>
    </location>
</feature>
<dbReference type="InterPro" id="IPR012910">
    <property type="entry name" value="Plug_dom"/>
</dbReference>
<comment type="caution">
    <text evidence="18">The sequence shown here is derived from an EMBL/GenBank/DDBJ whole genome shotgun (WGS) entry which is preliminary data.</text>
</comment>
<keyword evidence="19" id="KW-1185">Reference proteome</keyword>
<dbReference type="InterPro" id="IPR037066">
    <property type="entry name" value="Plug_dom_sf"/>
</dbReference>
<dbReference type="Gene3D" id="2.170.130.10">
    <property type="entry name" value="TonB-dependent receptor, plug domain"/>
    <property type="match status" value="1"/>
</dbReference>
<dbReference type="InterPro" id="IPR036942">
    <property type="entry name" value="Beta-barrel_TonB_sf"/>
</dbReference>
<evidence type="ECO:0000256" key="12">
    <source>
        <dbReference type="ARBA" id="ARBA00023237"/>
    </source>
</evidence>
<organism evidence="18 19">
    <name type="scientific">Pelosinus fermentans B4</name>
    <dbReference type="NCBI Taxonomy" id="1149862"/>
    <lineage>
        <taxon>Bacteria</taxon>
        <taxon>Bacillati</taxon>
        <taxon>Bacillota</taxon>
        <taxon>Negativicutes</taxon>
        <taxon>Selenomonadales</taxon>
        <taxon>Sporomusaceae</taxon>
        <taxon>Pelosinus</taxon>
    </lineage>
</organism>
<dbReference type="Proteomes" id="UP000004324">
    <property type="component" value="Unassembled WGS sequence"/>
</dbReference>
<name>I9LIK2_9FIRM</name>
<feature type="domain" description="TonB-dependent receptor plug" evidence="17">
    <location>
        <begin position="96"/>
        <end position="196"/>
    </location>
</feature>
<keyword evidence="18" id="KW-0675">Receptor</keyword>
<dbReference type="RefSeq" id="WP_007931065.1">
    <property type="nucleotide sequence ID" value="NZ_AKVJ01000007.1"/>
</dbReference>
<keyword evidence="6 13" id="KW-0812">Transmembrane</keyword>
<dbReference type="GO" id="GO:0015344">
    <property type="term" value="F:siderophore uptake transmembrane transporter activity"/>
    <property type="evidence" value="ECO:0007669"/>
    <property type="project" value="TreeGrafter"/>
</dbReference>
<evidence type="ECO:0000256" key="1">
    <source>
        <dbReference type="ARBA" id="ARBA00004571"/>
    </source>
</evidence>
<reference evidence="18 19" key="1">
    <citation type="journal article" date="2012" name="J. Bacteriol.">
        <title>Draft Genome Sequences for Two Metal-Reducing Pelosinus fermentans Strains Isolated from a Cr(VI)-Contaminated Site and for Type Strain R7.</title>
        <authorList>
            <person name="Brown S.D."/>
            <person name="Podar M."/>
            <person name="Klingeman D.M."/>
            <person name="Johnson C.M."/>
            <person name="Yang Z.K."/>
            <person name="Utturkar S.M."/>
            <person name="Land M.L."/>
            <person name="Mosher J.J."/>
            <person name="Hurt R.A.Jr."/>
            <person name="Phelps T.J."/>
            <person name="Palumbo A.V."/>
            <person name="Arkin A.P."/>
            <person name="Hazen T.C."/>
            <person name="Elias D.A."/>
        </authorList>
    </citation>
    <scope>NUCLEOTIDE SEQUENCE [LARGE SCALE GENOMIC DNA]</scope>
    <source>
        <strain evidence="18 19">B4</strain>
    </source>
</reference>
<evidence type="ECO:0000256" key="11">
    <source>
        <dbReference type="ARBA" id="ARBA00023136"/>
    </source>
</evidence>
<evidence type="ECO:0000256" key="5">
    <source>
        <dbReference type="ARBA" id="ARBA00022496"/>
    </source>
</evidence>
<dbReference type="AlphaFoldDB" id="I9LIK2"/>
<evidence type="ECO:0000313" key="18">
    <source>
        <dbReference type="EMBL" id="EIW20319.1"/>
    </source>
</evidence>
<keyword evidence="10 14" id="KW-0798">TonB box</keyword>
<dbReference type="FunFam" id="2.170.130.10:FF:000001">
    <property type="entry name" value="Catecholate siderophore TonB-dependent receptor"/>
    <property type="match status" value="1"/>
</dbReference>
<dbReference type="NCBIfam" id="TIGR01783">
    <property type="entry name" value="TonB-siderophor"/>
    <property type="match status" value="1"/>
</dbReference>
<keyword evidence="4 13" id="KW-1134">Transmembrane beta strand</keyword>
<keyword evidence="9" id="KW-0406">Ion transport</keyword>
<keyword evidence="8" id="KW-0408">Iron</keyword>
<proteinExistence type="inferred from homology"/>
<dbReference type="CDD" id="cd01347">
    <property type="entry name" value="ligand_gated_channel"/>
    <property type="match status" value="1"/>
</dbReference>
<dbReference type="PANTHER" id="PTHR32552">
    <property type="entry name" value="FERRICHROME IRON RECEPTOR-RELATED"/>
    <property type="match status" value="1"/>
</dbReference>
<dbReference type="GO" id="GO:0038023">
    <property type="term" value="F:signaling receptor activity"/>
    <property type="evidence" value="ECO:0007669"/>
    <property type="project" value="InterPro"/>
</dbReference>
<comment type="similarity">
    <text evidence="2 13 14">Belongs to the TonB-dependent receptor family.</text>
</comment>
<dbReference type="PANTHER" id="PTHR32552:SF68">
    <property type="entry name" value="FERRICHROME OUTER MEMBRANE TRANSPORTER_PHAGE RECEPTOR"/>
    <property type="match status" value="1"/>
</dbReference>
<feature type="domain" description="TonB-dependent receptor-like beta-barrel" evidence="16">
    <location>
        <begin position="269"/>
        <end position="711"/>
    </location>
</feature>
<keyword evidence="11 13" id="KW-0472">Membrane</keyword>
<dbReference type="GO" id="GO:0009279">
    <property type="term" value="C:cell outer membrane"/>
    <property type="evidence" value="ECO:0007669"/>
    <property type="project" value="UniProtKB-SubCell"/>
</dbReference>
<evidence type="ECO:0000256" key="15">
    <source>
        <dbReference type="SAM" id="SignalP"/>
    </source>
</evidence>
<comment type="subcellular location">
    <subcellularLocation>
        <location evidence="1 13">Cell outer membrane</location>
        <topology evidence="1 13">Multi-pass membrane protein</topology>
    </subcellularLocation>
</comment>
<evidence type="ECO:0000256" key="7">
    <source>
        <dbReference type="ARBA" id="ARBA00022729"/>
    </source>
</evidence>
<gene>
    <name evidence="18" type="ORF">FB4_2283</name>
</gene>
<keyword evidence="3 13" id="KW-0813">Transport</keyword>
<evidence type="ECO:0000256" key="8">
    <source>
        <dbReference type="ARBA" id="ARBA00023004"/>
    </source>
</evidence>
<evidence type="ECO:0000256" key="6">
    <source>
        <dbReference type="ARBA" id="ARBA00022692"/>
    </source>
</evidence>
<sequence>MKKYVSRAAQRSLLYTLIGSSLFWHLPAPVYAADETKETAPPTVHSADEQAAEATASQQEFSLEGVEVTANKDAAADKGYVAKRSSVGTKTDTPFEESARSISVITQEQMEARGVTDLFDALGYTPGFSDATYNRDSRFFRANSRGFTDYSIYTDGLRMSVGGFSKSNYDPYSFERIEVLRGPASILYGANSPGGIINQVSKRPTNEQLREIQIQAGNDNQLSGAIDLGGEVNEKSNVLFRLTARTSDEDLPEDYSSAKRQMIAPALTWKPDDDTSLTLLAHYQKDDIKGSYDTNPYRYLPGHELYGYSGTGFYGDPGYDRFIRDDKQIGYIFEHRFNDIWSVTQSARHSDISADFKYLSIDSVTDGIAKRTAYYSQTDLSSNVIDTHFQAKWSSGAVDHTTLLGFDYQNNEYGYIWRSGLAPSLNLNSLNYGQGVTTPTALASWTSADIKIKQTGFYVQDQLKFGQRWTAIAGGRYDQFDQDTRNIKTDEHTRIDQSAFTGRLGLVYDAGGGLFPYISYDESFEGQAGTNRHGKTFDPTTGRQYELGVQYAPENSNIRYSAAIFDLRQQNVLTSDPLNTSNESFQVQTGEVTAQGLELEANIAALKGLNITAAYTYMPKHKVTKNNDAALLGKTTANVPRHSASLWFDTAAPEAMKDERNKGWGFGAGLRYIGSRYDYYNTVTLGGVVLTDALIRYDAGGWRYALNVHNVFDKEYVIGSWTGDNYETVSPGRTFRLTATRRW</sequence>
<dbReference type="Gene3D" id="2.40.170.20">
    <property type="entry name" value="TonB-dependent receptor, beta-barrel domain"/>
    <property type="match status" value="1"/>
</dbReference>
<evidence type="ECO:0000259" key="17">
    <source>
        <dbReference type="Pfam" id="PF07715"/>
    </source>
</evidence>
<evidence type="ECO:0000256" key="9">
    <source>
        <dbReference type="ARBA" id="ARBA00023065"/>
    </source>
</evidence>
<dbReference type="PATRIC" id="fig|1149862.3.peg.564"/>
<feature type="chain" id="PRO_5003722590" evidence="15">
    <location>
        <begin position="33"/>
        <end position="743"/>
    </location>
</feature>
<dbReference type="SUPFAM" id="SSF56935">
    <property type="entry name" value="Porins"/>
    <property type="match status" value="1"/>
</dbReference>
<dbReference type="GO" id="GO:0015891">
    <property type="term" value="P:siderophore transport"/>
    <property type="evidence" value="ECO:0007669"/>
    <property type="project" value="InterPro"/>
</dbReference>
<accession>I9LIK2</accession>
<dbReference type="Pfam" id="PF00593">
    <property type="entry name" value="TonB_dep_Rec_b-barrel"/>
    <property type="match status" value="1"/>
</dbReference>
<evidence type="ECO:0000256" key="3">
    <source>
        <dbReference type="ARBA" id="ARBA00022448"/>
    </source>
</evidence>
<dbReference type="EMBL" id="AKVJ01000007">
    <property type="protein sequence ID" value="EIW20319.1"/>
    <property type="molecule type" value="Genomic_DNA"/>
</dbReference>
<dbReference type="Pfam" id="PF07715">
    <property type="entry name" value="Plug"/>
    <property type="match status" value="1"/>
</dbReference>
<evidence type="ECO:0000313" key="19">
    <source>
        <dbReference type="Proteomes" id="UP000004324"/>
    </source>
</evidence>
<evidence type="ECO:0000256" key="10">
    <source>
        <dbReference type="ARBA" id="ARBA00023077"/>
    </source>
</evidence>
<evidence type="ECO:0000259" key="16">
    <source>
        <dbReference type="Pfam" id="PF00593"/>
    </source>
</evidence>
<keyword evidence="12 13" id="KW-0998">Cell outer membrane</keyword>
<keyword evidence="5" id="KW-0410">Iron transport</keyword>
<dbReference type="InterPro" id="IPR000531">
    <property type="entry name" value="Beta-barrel_TonB"/>
</dbReference>